<keyword evidence="5" id="KW-0067">ATP-binding</keyword>
<dbReference type="HAMAP" id="MF_01161">
    <property type="entry name" value="tRNA_Ile_lys_synt"/>
    <property type="match status" value="1"/>
</dbReference>
<evidence type="ECO:0000256" key="6">
    <source>
        <dbReference type="ARBA" id="ARBA00048539"/>
    </source>
</evidence>
<evidence type="ECO:0000313" key="9">
    <source>
        <dbReference type="Proteomes" id="UP000015100"/>
    </source>
</evidence>
<gene>
    <name evidence="8" type="ORF">H072_2626</name>
</gene>
<dbReference type="AlphaFoldDB" id="S8BVD8"/>
<accession>S8BVD8</accession>
<reference evidence="9" key="2">
    <citation type="submission" date="2013-04" db="EMBL/GenBank/DDBJ databases">
        <title>Genomic mechanisms accounting for the adaptation to parasitism in nematode-trapping fungi.</title>
        <authorList>
            <person name="Ahren D.G."/>
        </authorList>
    </citation>
    <scope>NUCLEOTIDE SEQUENCE [LARGE SCALE GENOMIC DNA]</scope>
    <source>
        <strain evidence="9">CBS 200.50</strain>
    </source>
</reference>
<dbReference type="InterPro" id="IPR014729">
    <property type="entry name" value="Rossmann-like_a/b/a_fold"/>
</dbReference>
<dbReference type="STRING" id="1284197.S8BVD8"/>
<feature type="domain" description="tRNA(Ile)-lysidine/2-thiocytidine synthase N-terminal" evidence="7">
    <location>
        <begin position="52"/>
        <end position="250"/>
    </location>
</feature>
<dbReference type="SUPFAM" id="SSF52402">
    <property type="entry name" value="Adenine nucleotide alpha hydrolases-like"/>
    <property type="match status" value="1"/>
</dbReference>
<dbReference type="HOGENOM" id="CLU_441423_0_0_1"/>
<protein>
    <recommendedName>
        <fullName evidence="1">tRNA(Ile)-lysidine synthetase</fullName>
        <ecNumber evidence="1">6.3.4.19</ecNumber>
    </recommendedName>
</protein>
<organism evidence="8 9">
    <name type="scientific">Dactylellina haptotyla (strain CBS 200.50)</name>
    <name type="common">Nematode-trapping fungus</name>
    <name type="synonym">Monacrosporium haptotylum</name>
    <dbReference type="NCBI Taxonomy" id="1284197"/>
    <lineage>
        <taxon>Eukaryota</taxon>
        <taxon>Fungi</taxon>
        <taxon>Dikarya</taxon>
        <taxon>Ascomycota</taxon>
        <taxon>Pezizomycotina</taxon>
        <taxon>Orbiliomycetes</taxon>
        <taxon>Orbiliales</taxon>
        <taxon>Orbiliaceae</taxon>
        <taxon>Dactylellina</taxon>
    </lineage>
</organism>
<dbReference type="EMBL" id="AQGS01000079">
    <property type="protein sequence ID" value="EPS43403.1"/>
    <property type="molecule type" value="Genomic_DNA"/>
</dbReference>
<dbReference type="Gene3D" id="3.40.50.620">
    <property type="entry name" value="HUPs"/>
    <property type="match status" value="1"/>
</dbReference>
<dbReference type="OMA" id="GRFWLRY"/>
<dbReference type="Pfam" id="PF01171">
    <property type="entry name" value="ATP_bind_3"/>
    <property type="match status" value="1"/>
</dbReference>
<evidence type="ECO:0000256" key="4">
    <source>
        <dbReference type="ARBA" id="ARBA00022741"/>
    </source>
</evidence>
<dbReference type="GO" id="GO:0032267">
    <property type="term" value="F:tRNA(Ile)-lysidine synthase activity"/>
    <property type="evidence" value="ECO:0007669"/>
    <property type="project" value="UniProtKB-EC"/>
</dbReference>
<evidence type="ECO:0000256" key="3">
    <source>
        <dbReference type="ARBA" id="ARBA00022694"/>
    </source>
</evidence>
<proteinExistence type="inferred from homology"/>
<dbReference type="PANTHER" id="PTHR43033:SF1">
    <property type="entry name" value="TRNA(ILE)-LYSIDINE SYNTHASE-RELATED"/>
    <property type="match status" value="1"/>
</dbReference>
<keyword evidence="9" id="KW-1185">Reference proteome</keyword>
<evidence type="ECO:0000259" key="7">
    <source>
        <dbReference type="Pfam" id="PF01171"/>
    </source>
</evidence>
<dbReference type="GO" id="GO:0008033">
    <property type="term" value="P:tRNA processing"/>
    <property type="evidence" value="ECO:0007669"/>
    <property type="project" value="UniProtKB-KW"/>
</dbReference>
<evidence type="ECO:0000313" key="8">
    <source>
        <dbReference type="EMBL" id="EPS43403.1"/>
    </source>
</evidence>
<dbReference type="InterPro" id="IPR011063">
    <property type="entry name" value="TilS/TtcA_N"/>
</dbReference>
<dbReference type="EC" id="6.3.4.19" evidence="1"/>
<dbReference type="Proteomes" id="UP000015100">
    <property type="component" value="Unassembled WGS sequence"/>
</dbReference>
<dbReference type="GO" id="GO:0005524">
    <property type="term" value="F:ATP binding"/>
    <property type="evidence" value="ECO:0007669"/>
    <property type="project" value="UniProtKB-KW"/>
</dbReference>
<comment type="caution">
    <text evidence="8">The sequence shown here is derived from an EMBL/GenBank/DDBJ whole genome shotgun (WGS) entry which is preliminary data.</text>
</comment>
<keyword evidence="3" id="KW-0819">tRNA processing</keyword>
<dbReference type="PANTHER" id="PTHR43033">
    <property type="entry name" value="TRNA(ILE)-LYSIDINE SYNTHASE-RELATED"/>
    <property type="match status" value="1"/>
</dbReference>
<comment type="catalytic activity">
    <reaction evidence="6">
        <text>cytidine(34) in tRNA(Ile2) + L-lysine + ATP = lysidine(34) in tRNA(Ile2) + AMP + diphosphate + H(+)</text>
        <dbReference type="Rhea" id="RHEA:43744"/>
        <dbReference type="Rhea" id="RHEA-COMP:10625"/>
        <dbReference type="Rhea" id="RHEA-COMP:10670"/>
        <dbReference type="ChEBI" id="CHEBI:15378"/>
        <dbReference type="ChEBI" id="CHEBI:30616"/>
        <dbReference type="ChEBI" id="CHEBI:32551"/>
        <dbReference type="ChEBI" id="CHEBI:33019"/>
        <dbReference type="ChEBI" id="CHEBI:82748"/>
        <dbReference type="ChEBI" id="CHEBI:83665"/>
        <dbReference type="ChEBI" id="CHEBI:456215"/>
        <dbReference type="EC" id="6.3.4.19"/>
    </reaction>
</comment>
<reference evidence="8 9" key="1">
    <citation type="journal article" date="2013" name="PLoS Genet.">
        <title>Genomic mechanisms accounting for the adaptation to parasitism in nematode-trapping fungi.</title>
        <authorList>
            <person name="Meerupati T."/>
            <person name="Andersson K.M."/>
            <person name="Friman E."/>
            <person name="Kumar D."/>
            <person name="Tunlid A."/>
            <person name="Ahren D."/>
        </authorList>
    </citation>
    <scope>NUCLEOTIDE SEQUENCE [LARGE SCALE GENOMIC DNA]</scope>
    <source>
        <strain evidence="8 9">CBS 200.50</strain>
    </source>
</reference>
<sequence length="573" mass="64801">MPPRLKFPTTRPFSTARNLASPLAVAEYADLLRSTLKLAAAEKHQKLEIPKKIAIAVSGGIDSMALAHLSSGLKNSDSVFSSTEFVAMIVDHNLRPDSAEEADKVEGMMEKLGIQSHRINLNLTPEYIKRSKSKIESLARKLRYKSFAMSCKEHKISHILTGHHGNDQAETLLMRLVKESGHKGLQGMTRVAKMPECEDVYGADKLSVLRPFLGVLKHRLKETLVKDNITWFEDPTNADPKMTVRNSIRALLTSPKSNEYLPESLSPRSLIALTERLAAQQAKLNDEIDWFLSRCYLRHIRASGVIQAVIPSPLLRFPVEFIGRVLARFAEVISPMDRIDMTQMIRVAQKVVGTTNPKNKEMRGYGGNTQRLVTALTENNVYWESVHCGPFMDQPDGVMLVCYRQPYSRDSKKSTLETDLDINEQNKWVSWDGRFWLRYKGDKDEAFWKRIIREKSRRVFITGTRKEVMLNLESQPVQFLWPTVKKDFGGLKKRLKLDAPGKSRTVLPVLCEESAKPATDSRFPYIVHGFPTFGVGGGLMGDWEWEPKKYLTVKGKVIGDTLVMGKQGEMVSI</sequence>
<dbReference type="OrthoDB" id="434144at2759"/>
<name>S8BVD8_DACHA</name>
<keyword evidence="4" id="KW-0547">Nucleotide-binding</keyword>
<dbReference type="NCBIfam" id="TIGR02432">
    <property type="entry name" value="lysidine_TilS_N"/>
    <property type="match status" value="1"/>
</dbReference>
<dbReference type="InterPro" id="IPR012094">
    <property type="entry name" value="tRNA_Ile_lys_synt"/>
</dbReference>
<dbReference type="CDD" id="cd01992">
    <property type="entry name" value="TilS_N"/>
    <property type="match status" value="1"/>
</dbReference>
<evidence type="ECO:0000256" key="2">
    <source>
        <dbReference type="ARBA" id="ARBA00022598"/>
    </source>
</evidence>
<evidence type="ECO:0000256" key="5">
    <source>
        <dbReference type="ARBA" id="ARBA00022840"/>
    </source>
</evidence>
<dbReference type="eggNOG" id="ENOG502QQNE">
    <property type="taxonomic scope" value="Eukaryota"/>
</dbReference>
<dbReference type="InterPro" id="IPR012795">
    <property type="entry name" value="tRNA_Ile_lys_synt_N"/>
</dbReference>
<evidence type="ECO:0000256" key="1">
    <source>
        <dbReference type="ARBA" id="ARBA00013267"/>
    </source>
</evidence>
<keyword evidence="2" id="KW-0436">Ligase</keyword>